<protein>
    <submittedName>
        <fullName evidence="2">Uncharacterized protein</fullName>
    </submittedName>
</protein>
<evidence type="ECO:0000256" key="1">
    <source>
        <dbReference type="SAM" id="Phobius"/>
    </source>
</evidence>
<gene>
    <name evidence="2" type="ORF">DVJ77_04280</name>
</gene>
<keyword evidence="1" id="KW-0472">Membrane</keyword>
<keyword evidence="3" id="KW-1185">Reference proteome</keyword>
<name>A0A369UPR9_9GAMM</name>
<evidence type="ECO:0000313" key="3">
    <source>
        <dbReference type="Proteomes" id="UP000253782"/>
    </source>
</evidence>
<dbReference type="AlphaFoldDB" id="A0A369UPR9"/>
<sequence length="125" mass="13103">MSYNPYDAPRADVLAPVLNDVSVEQTASGQKLVIYAILTYFAAAAIKANLGAIGWLIALCALAMGLVGVFRLSAGMGYSMATKVILTVLMFVPLVSLIVLLVLNAKGTNKLRAAGYRVGLLGASR</sequence>
<reference evidence="2 3" key="1">
    <citation type="submission" date="2018-07" db="EMBL/GenBank/DDBJ databases">
        <title>Dyella tabacisoli L4-6T, whole genome shotgun sequence.</title>
        <authorList>
            <person name="Zhou X.-K."/>
            <person name="Li W.-J."/>
            <person name="Duan Y.-Q."/>
        </authorList>
    </citation>
    <scope>NUCLEOTIDE SEQUENCE [LARGE SCALE GENOMIC DNA]</scope>
    <source>
        <strain evidence="2 3">L4-6</strain>
    </source>
</reference>
<evidence type="ECO:0000313" key="2">
    <source>
        <dbReference type="EMBL" id="RDD82744.1"/>
    </source>
</evidence>
<keyword evidence="1" id="KW-0812">Transmembrane</keyword>
<feature type="transmembrane region" description="Helical" evidence="1">
    <location>
        <begin position="53"/>
        <end position="72"/>
    </location>
</feature>
<dbReference type="Proteomes" id="UP000253782">
    <property type="component" value="Unassembled WGS sequence"/>
</dbReference>
<dbReference type="EMBL" id="QQAH01000003">
    <property type="protein sequence ID" value="RDD82744.1"/>
    <property type="molecule type" value="Genomic_DNA"/>
</dbReference>
<organism evidence="2 3">
    <name type="scientific">Dyella tabacisoli</name>
    <dbReference type="NCBI Taxonomy" id="2282381"/>
    <lineage>
        <taxon>Bacteria</taxon>
        <taxon>Pseudomonadati</taxon>
        <taxon>Pseudomonadota</taxon>
        <taxon>Gammaproteobacteria</taxon>
        <taxon>Lysobacterales</taxon>
        <taxon>Rhodanobacteraceae</taxon>
        <taxon>Dyella</taxon>
    </lineage>
</organism>
<keyword evidence="1" id="KW-1133">Transmembrane helix</keyword>
<feature type="transmembrane region" description="Helical" evidence="1">
    <location>
        <begin position="84"/>
        <end position="103"/>
    </location>
</feature>
<dbReference type="OrthoDB" id="6058478at2"/>
<accession>A0A369UPR9</accession>
<comment type="caution">
    <text evidence="2">The sequence shown here is derived from an EMBL/GenBank/DDBJ whole genome shotgun (WGS) entry which is preliminary data.</text>
</comment>
<dbReference type="RefSeq" id="WP_114844259.1">
    <property type="nucleotide sequence ID" value="NZ_JBHSPE010000001.1"/>
</dbReference>
<proteinExistence type="predicted"/>